<dbReference type="AlphaFoldDB" id="A0A9D4J6D7"/>
<protein>
    <submittedName>
        <fullName evidence="1">Uncharacterized protein</fullName>
    </submittedName>
</protein>
<evidence type="ECO:0000313" key="1">
    <source>
        <dbReference type="EMBL" id="KAH3800150.1"/>
    </source>
</evidence>
<organism evidence="1 2">
    <name type="scientific">Dreissena polymorpha</name>
    <name type="common">Zebra mussel</name>
    <name type="synonym">Mytilus polymorpha</name>
    <dbReference type="NCBI Taxonomy" id="45954"/>
    <lineage>
        <taxon>Eukaryota</taxon>
        <taxon>Metazoa</taxon>
        <taxon>Spiralia</taxon>
        <taxon>Lophotrochozoa</taxon>
        <taxon>Mollusca</taxon>
        <taxon>Bivalvia</taxon>
        <taxon>Autobranchia</taxon>
        <taxon>Heteroconchia</taxon>
        <taxon>Euheterodonta</taxon>
        <taxon>Imparidentia</taxon>
        <taxon>Neoheterodontei</taxon>
        <taxon>Myida</taxon>
        <taxon>Dreissenoidea</taxon>
        <taxon>Dreissenidae</taxon>
        <taxon>Dreissena</taxon>
    </lineage>
</organism>
<dbReference type="EMBL" id="JAIWYP010000007">
    <property type="protein sequence ID" value="KAH3800150.1"/>
    <property type="molecule type" value="Genomic_DNA"/>
</dbReference>
<reference evidence="1" key="1">
    <citation type="journal article" date="2019" name="bioRxiv">
        <title>The Genome of the Zebra Mussel, Dreissena polymorpha: A Resource for Invasive Species Research.</title>
        <authorList>
            <person name="McCartney M.A."/>
            <person name="Auch B."/>
            <person name="Kono T."/>
            <person name="Mallez S."/>
            <person name="Zhang Y."/>
            <person name="Obille A."/>
            <person name="Becker A."/>
            <person name="Abrahante J.E."/>
            <person name="Garbe J."/>
            <person name="Badalamenti J.P."/>
            <person name="Herman A."/>
            <person name="Mangelson H."/>
            <person name="Liachko I."/>
            <person name="Sullivan S."/>
            <person name="Sone E.D."/>
            <person name="Koren S."/>
            <person name="Silverstein K.A.T."/>
            <person name="Beckman K.B."/>
            <person name="Gohl D.M."/>
        </authorList>
    </citation>
    <scope>NUCLEOTIDE SEQUENCE</scope>
    <source>
        <strain evidence="1">Duluth1</strain>
        <tissue evidence="1">Whole animal</tissue>
    </source>
</reference>
<reference evidence="1" key="2">
    <citation type="submission" date="2020-11" db="EMBL/GenBank/DDBJ databases">
        <authorList>
            <person name="McCartney M.A."/>
            <person name="Auch B."/>
            <person name="Kono T."/>
            <person name="Mallez S."/>
            <person name="Becker A."/>
            <person name="Gohl D.M."/>
            <person name="Silverstein K.A.T."/>
            <person name="Koren S."/>
            <person name="Bechman K.B."/>
            <person name="Herman A."/>
            <person name="Abrahante J.E."/>
            <person name="Garbe J."/>
        </authorList>
    </citation>
    <scope>NUCLEOTIDE SEQUENCE</scope>
    <source>
        <strain evidence="1">Duluth1</strain>
        <tissue evidence="1">Whole animal</tissue>
    </source>
</reference>
<gene>
    <name evidence="1" type="ORF">DPMN_153778</name>
</gene>
<sequence length="86" mass="10075">MAHSSVPGVTSSSDMYTRRYPIVGPFMLYQSCRQRSMWDNGNRRGLTSSALSPVCREPLVSMYRYFPKTCERFYLYRYSYSGCRIT</sequence>
<accession>A0A9D4J6D7</accession>
<dbReference type="Proteomes" id="UP000828390">
    <property type="component" value="Unassembled WGS sequence"/>
</dbReference>
<comment type="caution">
    <text evidence="1">The sequence shown here is derived from an EMBL/GenBank/DDBJ whole genome shotgun (WGS) entry which is preliminary data.</text>
</comment>
<evidence type="ECO:0000313" key="2">
    <source>
        <dbReference type="Proteomes" id="UP000828390"/>
    </source>
</evidence>
<name>A0A9D4J6D7_DREPO</name>
<proteinExistence type="predicted"/>
<keyword evidence="2" id="KW-1185">Reference proteome</keyword>